<dbReference type="RefSeq" id="WP_367966810.1">
    <property type="nucleotide sequence ID" value="NZ_JBAKFJ010000001.1"/>
</dbReference>
<gene>
    <name evidence="2" type="ORF">V6X64_04890</name>
</gene>
<evidence type="ECO:0000313" key="3">
    <source>
        <dbReference type="Proteomes" id="UP001556653"/>
    </source>
</evidence>
<protein>
    <recommendedName>
        <fullName evidence="4">PASTA domain-containing protein</fullName>
    </recommendedName>
</protein>
<sequence length="229" mass="24796">MAASLVLTGLFTPSSVTAAFDCATPLDTVAMPADAVEVLRDETLRINDQPICYVGFETDMAPEAIVDRQSIIWSREPGRLFGPRPGSNDHPNTLFYTDGDETRYLTAIRDGESTAVTVSVISAIENVLNPPTPPVSSLPAGLRPLYEQRNRHGSTQVLDTSIAPAAARERLTEYLRDRGWALDSHTRDDQGLETLSMSKGERLIEIGAMPDGDRTAIIVNEISPGGGDE</sequence>
<dbReference type="EMBL" id="JBAKFJ010000001">
    <property type="protein sequence ID" value="MEX0386334.1"/>
    <property type="molecule type" value="Genomic_DNA"/>
</dbReference>
<evidence type="ECO:0000313" key="2">
    <source>
        <dbReference type="EMBL" id="MEX0386334.1"/>
    </source>
</evidence>
<feature type="chain" id="PRO_5046161448" description="PASTA domain-containing protein" evidence="1">
    <location>
        <begin position="19"/>
        <end position="229"/>
    </location>
</feature>
<name>A0ABV3S998_9GAMM</name>
<dbReference type="Proteomes" id="UP001556653">
    <property type="component" value="Unassembled WGS sequence"/>
</dbReference>
<comment type="caution">
    <text evidence="2">The sequence shown here is derived from an EMBL/GenBank/DDBJ whole genome shotgun (WGS) entry which is preliminary data.</text>
</comment>
<reference evidence="2 3" key="1">
    <citation type="submission" date="2024-02" db="EMBL/GenBank/DDBJ databases">
        <title>New especies of Spiribacter isolated from saline water.</title>
        <authorList>
            <person name="Leon M.J."/>
            <person name="De La Haba R."/>
            <person name="Sanchez-Porro C."/>
            <person name="Ventosa A."/>
        </authorList>
    </citation>
    <scope>NUCLEOTIDE SEQUENCE [LARGE SCALE GENOMIC DNA]</scope>
    <source>
        <strain evidence="3">ag22IC4-227</strain>
    </source>
</reference>
<keyword evidence="1" id="KW-0732">Signal</keyword>
<evidence type="ECO:0008006" key="4">
    <source>
        <dbReference type="Google" id="ProtNLM"/>
    </source>
</evidence>
<feature type="signal peptide" evidence="1">
    <location>
        <begin position="1"/>
        <end position="18"/>
    </location>
</feature>
<keyword evidence="3" id="KW-1185">Reference proteome</keyword>
<accession>A0ABV3S998</accession>
<evidence type="ECO:0000256" key="1">
    <source>
        <dbReference type="SAM" id="SignalP"/>
    </source>
</evidence>
<organism evidence="2 3">
    <name type="scientific">Spiribacter onubensis</name>
    <dbReference type="NCBI Taxonomy" id="3122420"/>
    <lineage>
        <taxon>Bacteria</taxon>
        <taxon>Pseudomonadati</taxon>
        <taxon>Pseudomonadota</taxon>
        <taxon>Gammaproteobacteria</taxon>
        <taxon>Chromatiales</taxon>
        <taxon>Ectothiorhodospiraceae</taxon>
        <taxon>Spiribacter</taxon>
    </lineage>
</organism>
<proteinExistence type="predicted"/>